<accession>A0A8X6P7G7</accession>
<feature type="region of interest" description="Disordered" evidence="1">
    <location>
        <begin position="47"/>
        <end position="73"/>
    </location>
</feature>
<evidence type="ECO:0000256" key="1">
    <source>
        <dbReference type="SAM" id="MobiDB-lite"/>
    </source>
</evidence>
<dbReference type="EMBL" id="BMAW01017573">
    <property type="protein sequence ID" value="GFT54643.1"/>
    <property type="molecule type" value="Genomic_DNA"/>
</dbReference>
<feature type="non-terminal residue" evidence="2">
    <location>
        <position position="1"/>
    </location>
</feature>
<protein>
    <submittedName>
        <fullName evidence="2">Uncharacterized protein</fullName>
    </submittedName>
</protein>
<gene>
    <name evidence="2" type="ORF">NPIL_295301</name>
</gene>
<proteinExistence type="predicted"/>
<sequence>RYPTTAPCGSFSLLRFRPGPVRSALEDLVDPSSPRNTISTRCLARTLDRQRGQNSQPHAVQQPRLPKQLDYKTTPPVPVIPIRQILLYKHDTDYDNDSDCVIQFHYSF</sequence>
<name>A0A8X6P7G7_NEPPI</name>
<dbReference type="OrthoDB" id="6425297at2759"/>
<evidence type="ECO:0000313" key="3">
    <source>
        <dbReference type="Proteomes" id="UP000887013"/>
    </source>
</evidence>
<dbReference type="AlphaFoldDB" id="A0A8X6P7G7"/>
<comment type="caution">
    <text evidence="2">The sequence shown here is derived from an EMBL/GenBank/DDBJ whole genome shotgun (WGS) entry which is preliminary data.</text>
</comment>
<keyword evidence="3" id="KW-1185">Reference proteome</keyword>
<dbReference type="Proteomes" id="UP000887013">
    <property type="component" value="Unassembled WGS sequence"/>
</dbReference>
<reference evidence="2" key="1">
    <citation type="submission" date="2020-08" db="EMBL/GenBank/DDBJ databases">
        <title>Multicomponent nature underlies the extraordinary mechanical properties of spider dragline silk.</title>
        <authorList>
            <person name="Kono N."/>
            <person name="Nakamura H."/>
            <person name="Mori M."/>
            <person name="Yoshida Y."/>
            <person name="Ohtoshi R."/>
            <person name="Malay A.D."/>
            <person name="Moran D.A.P."/>
            <person name="Tomita M."/>
            <person name="Numata K."/>
            <person name="Arakawa K."/>
        </authorList>
    </citation>
    <scope>NUCLEOTIDE SEQUENCE</scope>
</reference>
<evidence type="ECO:0000313" key="2">
    <source>
        <dbReference type="EMBL" id="GFT54643.1"/>
    </source>
</evidence>
<organism evidence="2 3">
    <name type="scientific">Nephila pilipes</name>
    <name type="common">Giant wood spider</name>
    <name type="synonym">Nephila maculata</name>
    <dbReference type="NCBI Taxonomy" id="299642"/>
    <lineage>
        <taxon>Eukaryota</taxon>
        <taxon>Metazoa</taxon>
        <taxon>Ecdysozoa</taxon>
        <taxon>Arthropoda</taxon>
        <taxon>Chelicerata</taxon>
        <taxon>Arachnida</taxon>
        <taxon>Araneae</taxon>
        <taxon>Araneomorphae</taxon>
        <taxon>Entelegynae</taxon>
        <taxon>Araneoidea</taxon>
        <taxon>Nephilidae</taxon>
        <taxon>Nephila</taxon>
    </lineage>
</organism>